<accession>A0A2S6I004</accession>
<dbReference type="AlphaFoldDB" id="A0A2S6I004"/>
<dbReference type="Proteomes" id="UP000237662">
    <property type="component" value="Unassembled WGS sequence"/>
</dbReference>
<name>A0A2S6I004_9BACT</name>
<gene>
    <name evidence="2" type="ORF">CLV84_4247</name>
</gene>
<comment type="caution">
    <text evidence="2">The sequence shown here is derived from an EMBL/GenBank/DDBJ whole genome shotgun (WGS) entry which is preliminary data.</text>
</comment>
<sequence>MKPMLTLLAVCFTVVLSAQSKDLEDALLRDQMDAGEITLTDYRRQAERLRDAIRQQGGYPEMPTDVEGAFEIETRLSTGMSQSENWKLVRRWLVLAGLNYDESQSYLDQAGGQMLLRVASRYVYPEGGKQLIPTGERWVAAPFQVRWLMEVAVADREIDIIWREPLLEEYLLNSHVIFDGGGVYTFTTATLFDGLLPLVNHDPPSWSERLRQAKLMLETVTTAERSLREYAGAEMK</sequence>
<evidence type="ECO:0000313" key="3">
    <source>
        <dbReference type="Proteomes" id="UP000237662"/>
    </source>
</evidence>
<feature type="chain" id="PRO_5015496895" evidence="1">
    <location>
        <begin position="21"/>
        <end position="236"/>
    </location>
</feature>
<dbReference type="OrthoDB" id="1493173at2"/>
<reference evidence="2 3" key="1">
    <citation type="submission" date="2018-02" db="EMBL/GenBank/DDBJ databases">
        <title>Genomic Encyclopedia of Archaeal and Bacterial Type Strains, Phase II (KMG-II): from individual species to whole genera.</title>
        <authorList>
            <person name="Goeker M."/>
        </authorList>
    </citation>
    <scope>NUCLEOTIDE SEQUENCE [LARGE SCALE GENOMIC DNA]</scope>
    <source>
        <strain evidence="2 3">DSM 29526</strain>
    </source>
</reference>
<evidence type="ECO:0000256" key="1">
    <source>
        <dbReference type="SAM" id="SignalP"/>
    </source>
</evidence>
<dbReference type="EMBL" id="PTJC01000009">
    <property type="protein sequence ID" value="PPK84096.1"/>
    <property type="molecule type" value="Genomic_DNA"/>
</dbReference>
<evidence type="ECO:0000313" key="2">
    <source>
        <dbReference type="EMBL" id="PPK84096.1"/>
    </source>
</evidence>
<feature type="signal peptide" evidence="1">
    <location>
        <begin position="1"/>
        <end position="20"/>
    </location>
</feature>
<keyword evidence="1" id="KW-0732">Signal</keyword>
<dbReference type="RefSeq" id="WP_104421805.1">
    <property type="nucleotide sequence ID" value="NZ_PTJC01000009.1"/>
</dbReference>
<proteinExistence type="predicted"/>
<organism evidence="2 3">
    <name type="scientific">Neolewinella xylanilytica</name>
    <dbReference type="NCBI Taxonomy" id="1514080"/>
    <lineage>
        <taxon>Bacteria</taxon>
        <taxon>Pseudomonadati</taxon>
        <taxon>Bacteroidota</taxon>
        <taxon>Saprospiria</taxon>
        <taxon>Saprospirales</taxon>
        <taxon>Lewinellaceae</taxon>
        <taxon>Neolewinella</taxon>
    </lineage>
</organism>
<keyword evidence="3" id="KW-1185">Reference proteome</keyword>
<protein>
    <submittedName>
        <fullName evidence="2">Uncharacterized protein</fullName>
    </submittedName>
</protein>